<dbReference type="AlphaFoldDB" id="A0A369LBT4"/>
<dbReference type="EMBL" id="PPTO01000018">
    <property type="protein sequence ID" value="RDB55615.1"/>
    <property type="molecule type" value="Genomic_DNA"/>
</dbReference>
<gene>
    <name evidence="1" type="ORF">C1881_09260</name>
</gene>
<evidence type="ECO:0000313" key="2">
    <source>
        <dbReference type="Proteomes" id="UP000253975"/>
    </source>
</evidence>
<reference evidence="1 2" key="1">
    <citation type="journal article" date="2018" name="Elife">
        <title>Discovery and characterization of a prevalent human gut bacterial enzyme sufficient for the inactivation of a family of plant toxins.</title>
        <authorList>
            <person name="Koppel N."/>
            <person name="Bisanz J.E."/>
            <person name="Pandelia M.E."/>
            <person name="Turnbaugh P.J."/>
            <person name="Balskus E.P."/>
        </authorList>
    </citation>
    <scope>NUCLEOTIDE SEQUENCE [LARGE SCALE GENOMIC DNA]</scope>
    <source>
        <strain evidence="1 2">OB21 GAM31</strain>
    </source>
</reference>
<proteinExistence type="predicted"/>
<dbReference type="RefSeq" id="WP_114616236.1">
    <property type="nucleotide sequence ID" value="NZ_PPTO01000018.1"/>
</dbReference>
<name>A0A369LBT4_9ACTN</name>
<dbReference type="Proteomes" id="UP000253975">
    <property type="component" value="Unassembled WGS sequence"/>
</dbReference>
<evidence type="ECO:0000313" key="1">
    <source>
        <dbReference type="EMBL" id="RDB55615.1"/>
    </source>
</evidence>
<accession>A0A369LBT4</accession>
<comment type="caution">
    <text evidence="1">The sequence shown here is derived from an EMBL/GenBank/DDBJ whole genome shotgun (WGS) entry which is preliminary data.</text>
</comment>
<organism evidence="1 2">
    <name type="scientific">Slackia isoflavoniconvertens</name>
    <dbReference type="NCBI Taxonomy" id="572010"/>
    <lineage>
        <taxon>Bacteria</taxon>
        <taxon>Bacillati</taxon>
        <taxon>Actinomycetota</taxon>
        <taxon>Coriobacteriia</taxon>
        <taxon>Eggerthellales</taxon>
        <taxon>Eggerthellaceae</taxon>
        <taxon>Slackia</taxon>
    </lineage>
</organism>
<sequence>MTSEKDISSAAGKPRTIEEVLATEGFYMGPPVGISMWPMLRNRHDVIMVVPAKGELHRYDVALYRRREKYVLHRVVGHYERGSEKGYVICGDNCVTLEYIPREDVLGVLTGFYRDGRRIDCTTSRAYHAYMKLWVALFPARKVCKGANAAARRAAKRVLSACGLLKHNNTHETRRK</sequence>
<protein>
    <submittedName>
        <fullName evidence="1">Uncharacterized protein</fullName>
    </submittedName>
</protein>